<protein>
    <submittedName>
        <fullName evidence="2">Transglutaminase-like superfamily protein</fullName>
    </submittedName>
</protein>
<dbReference type="Proteomes" id="UP000198707">
    <property type="component" value="Unassembled WGS sequence"/>
</dbReference>
<proteinExistence type="predicted"/>
<dbReference type="Gene3D" id="3.10.620.30">
    <property type="match status" value="1"/>
</dbReference>
<dbReference type="STRING" id="1144548.SAMN05443287_108127"/>
<dbReference type="EMBL" id="FNYV01000008">
    <property type="protein sequence ID" value="SEJ82703.1"/>
    <property type="molecule type" value="Genomic_DNA"/>
</dbReference>
<evidence type="ECO:0000313" key="2">
    <source>
        <dbReference type="EMBL" id="SEJ82703.1"/>
    </source>
</evidence>
<sequence>MVRGQQIWVATPTMPGMTGTIDFAVAGPLTTIDTLHEPALTDLPREAVEICRLVHDLVVQPTDAKGLSLPDERFAENQLRPVNGLIGALLTLDAAPLTVARDPARRVIGTCRHFAVLSCALLRYRGIAARARCGFATYFHPGRGVDHWITEYRQDGRWVRIDSEILGGSLVREPEDLATDEFLTGGEAWAAFRQGHIDAATFGVYGTENWGPAEIRGNAIRDLAALNKVEMLPWDEWGRMAASYKGNTGPEYDELIDTIAAVCATDDPDAITNLYASEDLTVHTALLQ</sequence>
<dbReference type="InterPro" id="IPR038765">
    <property type="entry name" value="Papain-like_cys_pep_sf"/>
</dbReference>
<name>A0A1H7BYI7_9ACTN</name>
<dbReference type="InterPro" id="IPR002931">
    <property type="entry name" value="Transglutaminase-like"/>
</dbReference>
<evidence type="ECO:0000259" key="1">
    <source>
        <dbReference type="Pfam" id="PF01841"/>
    </source>
</evidence>
<dbReference type="SUPFAM" id="SSF54001">
    <property type="entry name" value="Cysteine proteinases"/>
    <property type="match status" value="1"/>
</dbReference>
<dbReference type="Pfam" id="PF01841">
    <property type="entry name" value="Transglut_core"/>
    <property type="match status" value="1"/>
</dbReference>
<dbReference type="AlphaFoldDB" id="A0A1H7BYI7"/>
<organism evidence="2 3">
    <name type="scientific">Micromonospora phaseoli</name>
    <dbReference type="NCBI Taxonomy" id="1144548"/>
    <lineage>
        <taxon>Bacteria</taxon>
        <taxon>Bacillati</taxon>
        <taxon>Actinomycetota</taxon>
        <taxon>Actinomycetes</taxon>
        <taxon>Micromonosporales</taxon>
        <taxon>Micromonosporaceae</taxon>
        <taxon>Micromonospora</taxon>
    </lineage>
</organism>
<keyword evidence="3" id="KW-1185">Reference proteome</keyword>
<reference evidence="3" key="1">
    <citation type="submission" date="2016-10" db="EMBL/GenBank/DDBJ databases">
        <authorList>
            <person name="Varghese N."/>
            <person name="Submissions S."/>
        </authorList>
    </citation>
    <scope>NUCLEOTIDE SEQUENCE [LARGE SCALE GENOMIC DNA]</scope>
    <source>
        <strain evidence="3">CGMCC 4.7038</strain>
    </source>
</reference>
<evidence type="ECO:0000313" key="3">
    <source>
        <dbReference type="Proteomes" id="UP000198707"/>
    </source>
</evidence>
<accession>A0A1H7BYI7</accession>
<feature type="domain" description="Transglutaminase-like" evidence="1">
    <location>
        <begin position="109"/>
        <end position="162"/>
    </location>
</feature>
<gene>
    <name evidence="2" type="ORF">SAMN05443287_108127</name>
</gene>